<dbReference type="PANTHER" id="PTHR47235">
    <property type="entry name" value="BLR6548 PROTEIN"/>
    <property type="match status" value="1"/>
</dbReference>
<evidence type="ECO:0000256" key="2">
    <source>
        <dbReference type="ARBA" id="ARBA00022729"/>
    </source>
</evidence>
<gene>
    <name evidence="5" type="ORF">ACFFV7_00600</name>
</gene>
<sequence>MRCPRRLVWWAAIALVVSACGTGQDGGTTRTACGTGKPATGPPITVGAIVTASGGIDFSSATTAAKAYFDCVNAGGGIGGRPVEYLVEDDGLNPQKASALATKLAGNKDLVALVGGSSFVACGVSGPIWEQNGLFDVLAVGVPRDCFESPRISPVNAGPRVSAVAAAQYAVEVKGARRVAQISNRVPNVGDWTQDGVRAYLRSKGLTSAGDVLHDPGIKDATAVLLEAMRGRPDAIILQDPAPDDAAILKAAQAQGLRDKVTFVCLTPCYDTTFPGQVGSYWEGFVSNSEFTLLDATTPDNKLWRRVMDEYADDKAPRDSFSQGGFLAAKIFVDTLVKTGGTIDRASVSRALSEVKGFRSDLLCAPWYFGRAARHNANHDTRYVEMKGGGWSKIKDCTPTQDPDLAPILREEKQLGLTG</sequence>
<dbReference type="Gene3D" id="3.40.50.2300">
    <property type="match status" value="2"/>
</dbReference>
<feature type="chain" id="PRO_5046555036" evidence="3">
    <location>
        <begin position="20"/>
        <end position="419"/>
    </location>
</feature>
<organism evidence="5 6">
    <name type="scientific">Nonomuraea spiralis</name>
    <dbReference type="NCBI Taxonomy" id="46182"/>
    <lineage>
        <taxon>Bacteria</taxon>
        <taxon>Bacillati</taxon>
        <taxon>Actinomycetota</taxon>
        <taxon>Actinomycetes</taxon>
        <taxon>Streptosporangiales</taxon>
        <taxon>Streptosporangiaceae</taxon>
        <taxon>Nonomuraea</taxon>
    </lineage>
</organism>
<protein>
    <submittedName>
        <fullName evidence="5">ABC transporter substrate-binding protein</fullName>
    </submittedName>
</protein>
<feature type="signal peptide" evidence="3">
    <location>
        <begin position="1"/>
        <end position="19"/>
    </location>
</feature>
<dbReference type="SUPFAM" id="SSF53822">
    <property type="entry name" value="Periplasmic binding protein-like I"/>
    <property type="match status" value="1"/>
</dbReference>
<dbReference type="EMBL" id="JBHMEI010000001">
    <property type="protein sequence ID" value="MFB9199673.1"/>
    <property type="molecule type" value="Genomic_DNA"/>
</dbReference>
<evidence type="ECO:0000259" key="4">
    <source>
        <dbReference type="Pfam" id="PF13458"/>
    </source>
</evidence>
<dbReference type="Pfam" id="PF13458">
    <property type="entry name" value="Peripla_BP_6"/>
    <property type="match status" value="1"/>
</dbReference>
<comment type="similarity">
    <text evidence="1">Belongs to the leucine-binding protein family.</text>
</comment>
<evidence type="ECO:0000256" key="1">
    <source>
        <dbReference type="ARBA" id="ARBA00010062"/>
    </source>
</evidence>
<dbReference type="PANTHER" id="PTHR47235:SF1">
    <property type="entry name" value="BLR6548 PROTEIN"/>
    <property type="match status" value="1"/>
</dbReference>
<keyword evidence="2 3" id="KW-0732">Signal</keyword>
<comment type="caution">
    <text evidence="5">The sequence shown here is derived from an EMBL/GenBank/DDBJ whole genome shotgun (WGS) entry which is preliminary data.</text>
</comment>
<evidence type="ECO:0000256" key="3">
    <source>
        <dbReference type="SAM" id="SignalP"/>
    </source>
</evidence>
<dbReference type="CDD" id="cd06341">
    <property type="entry name" value="PBP1_ABC_ligand_binding-like"/>
    <property type="match status" value="1"/>
</dbReference>
<dbReference type="InterPro" id="IPR028081">
    <property type="entry name" value="Leu-bd"/>
</dbReference>
<feature type="domain" description="Leucine-binding protein" evidence="4">
    <location>
        <begin position="43"/>
        <end position="389"/>
    </location>
</feature>
<dbReference type="RefSeq" id="WP_189645379.1">
    <property type="nucleotide sequence ID" value="NZ_BMRC01000001.1"/>
</dbReference>
<accession>A0ABV5I566</accession>
<dbReference type="Proteomes" id="UP001589647">
    <property type="component" value="Unassembled WGS sequence"/>
</dbReference>
<dbReference type="InterPro" id="IPR028082">
    <property type="entry name" value="Peripla_BP_I"/>
</dbReference>
<name>A0ABV5I566_9ACTN</name>
<dbReference type="PROSITE" id="PS51257">
    <property type="entry name" value="PROKAR_LIPOPROTEIN"/>
    <property type="match status" value="1"/>
</dbReference>
<reference evidence="5 6" key="1">
    <citation type="submission" date="2024-09" db="EMBL/GenBank/DDBJ databases">
        <authorList>
            <person name="Sun Q."/>
            <person name="Mori K."/>
        </authorList>
    </citation>
    <scope>NUCLEOTIDE SEQUENCE [LARGE SCALE GENOMIC DNA]</scope>
    <source>
        <strain evidence="5 6">CCM 3426</strain>
    </source>
</reference>
<evidence type="ECO:0000313" key="6">
    <source>
        <dbReference type="Proteomes" id="UP001589647"/>
    </source>
</evidence>
<keyword evidence="6" id="KW-1185">Reference proteome</keyword>
<evidence type="ECO:0000313" key="5">
    <source>
        <dbReference type="EMBL" id="MFB9199673.1"/>
    </source>
</evidence>
<proteinExistence type="inferred from homology"/>